<evidence type="ECO:0000313" key="19">
    <source>
        <dbReference type="Proteomes" id="UP000193206"/>
    </source>
</evidence>
<name>A0A1X1L7G2_STRMT</name>
<dbReference type="Gene3D" id="6.20.10.30">
    <property type="match status" value="1"/>
</dbReference>
<gene>
    <name evidence="15 18" type="primary">ligA</name>
    <name evidence="18" type="ORF">B7692_03660</name>
</gene>
<dbReference type="CDD" id="cd00114">
    <property type="entry name" value="LIGANc"/>
    <property type="match status" value="1"/>
</dbReference>
<dbReference type="SUPFAM" id="SSF56091">
    <property type="entry name" value="DNA ligase/mRNA capping enzyme, catalytic domain"/>
    <property type="match status" value="1"/>
</dbReference>
<accession>A0A1X1L7G2</accession>
<proteinExistence type="inferred from homology"/>
<dbReference type="InterPro" id="IPR004150">
    <property type="entry name" value="NAD_DNA_ligase_OB"/>
</dbReference>
<dbReference type="GO" id="GO:0046872">
    <property type="term" value="F:metal ion binding"/>
    <property type="evidence" value="ECO:0007669"/>
    <property type="project" value="UniProtKB-KW"/>
</dbReference>
<keyword evidence="7 15" id="KW-0227">DNA damage</keyword>
<dbReference type="FunFam" id="1.10.150.20:FF:000007">
    <property type="entry name" value="DNA ligase"/>
    <property type="match status" value="1"/>
</dbReference>
<feature type="binding site" evidence="15">
    <location>
        <position position="413"/>
    </location>
    <ligand>
        <name>Zn(2+)</name>
        <dbReference type="ChEBI" id="CHEBI:29105"/>
    </ligand>
</feature>
<dbReference type="AlphaFoldDB" id="A0A1X1L7G2"/>
<dbReference type="EC" id="6.5.1.2" evidence="2 15"/>
<dbReference type="Gene3D" id="3.30.470.30">
    <property type="entry name" value="DNA ligase/mRNA capping enzyme"/>
    <property type="match status" value="1"/>
</dbReference>
<feature type="binding site" evidence="15">
    <location>
        <position position="164"/>
    </location>
    <ligand>
        <name>NAD(+)</name>
        <dbReference type="ChEBI" id="CHEBI:57540"/>
    </ligand>
</feature>
<dbReference type="Pfam" id="PF03119">
    <property type="entry name" value="DNA_ligase_ZBD"/>
    <property type="match status" value="1"/>
</dbReference>
<dbReference type="RefSeq" id="WP_084929937.1">
    <property type="nucleotide sequence ID" value="NZ_NCVN01000013.1"/>
</dbReference>
<evidence type="ECO:0000256" key="2">
    <source>
        <dbReference type="ARBA" id="ARBA00012722"/>
    </source>
</evidence>
<reference evidence="18 19" key="1">
    <citation type="journal article" date="2016" name="Eur. J. Clin. Microbiol. Infect. Dis.">
        <title>Whole genome sequencing as a tool for phylogenetic analysis of clinical strains of Mitis group streptococci.</title>
        <authorList>
            <person name="Rasmussen L.H."/>
            <person name="Dargis R."/>
            <person name="Hojholt K."/>
            <person name="Christensen J.J."/>
            <person name="Skovgaard O."/>
            <person name="Justesen U.S."/>
            <person name="Rosenvinge F.S."/>
            <person name="Moser C."/>
            <person name="Lukjancenko O."/>
            <person name="Rasmussen S."/>
            <person name="Nielsen X.C."/>
        </authorList>
    </citation>
    <scope>NUCLEOTIDE SEQUENCE [LARGE SCALE GENOMIC DNA]</scope>
    <source>
        <strain evidence="18 19">B_009152_10</strain>
    </source>
</reference>
<dbReference type="NCBIfam" id="NF005932">
    <property type="entry name" value="PRK07956.1"/>
    <property type="match status" value="1"/>
</dbReference>
<dbReference type="InterPro" id="IPR010994">
    <property type="entry name" value="RuvA_2-like"/>
</dbReference>
<dbReference type="FunFam" id="3.40.50.10190:FF:000045">
    <property type="entry name" value="DNA ligase"/>
    <property type="match status" value="1"/>
</dbReference>
<feature type="domain" description="BRCT" evidence="17">
    <location>
        <begin position="577"/>
        <end position="652"/>
    </location>
</feature>
<feature type="binding site" evidence="15">
    <location>
        <position position="418"/>
    </location>
    <ligand>
        <name>Zn(2+)</name>
        <dbReference type="ChEBI" id="CHEBI:29105"/>
    </ligand>
</feature>
<dbReference type="PANTHER" id="PTHR23389:SF9">
    <property type="entry name" value="DNA LIGASE"/>
    <property type="match status" value="1"/>
</dbReference>
<dbReference type="Gene3D" id="2.40.50.140">
    <property type="entry name" value="Nucleic acid-binding proteins"/>
    <property type="match status" value="1"/>
</dbReference>
<dbReference type="Gene3D" id="1.10.150.20">
    <property type="entry name" value="5' to 3' exonuclease, C-terminal subdomain"/>
    <property type="match status" value="2"/>
</dbReference>
<feature type="binding site" evidence="15">
    <location>
        <position position="395"/>
    </location>
    <ligand>
        <name>Zn(2+)</name>
        <dbReference type="ChEBI" id="CHEBI:29105"/>
    </ligand>
</feature>
<comment type="function">
    <text evidence="1 15">DNA ligase that catalyzes the formation of phosphodiester linkages between 5'-phosphoryl and 3'-hydroxyl groups in double-stranded DNA using NAD as a coenzyme and as the energy source for the reaction. It is essential for DNA replication and repair of damaged DNA.</text>
</comment>
<evidence type="ECO:0000256" key="11">
    <source>
        <dbReference type="ARBA" id="ARBA00023204"/>
    </source>
</evidence>
<dbReference type="SUPFAM" id="SSF47781">
    <property type="entry name" value="RuvA domain 2-like"/>
    <property type="match status" value="1"/>
</dbReference>
<feature type="binding site" evidence="15">
    <location>
        <position position="302"/>
    </location>
    <ligand>
        <name>NAD(+)</name>
        <dbReference type="ChEBI" id="CHEBI:57540"/>
    </ligand>
</feature>
<evidence type="ECO:0000256" key="12">
    <source>
        <dbReference type="ARBA" id="ARBA00023211"/>
    </source>
</evidence>
<dbReference type="PROSITE" id="PS01055">
    <property type="entry name" value="DNA_LIGASE_N1"/>
    <property type="match status" value="1"/>
</dbReference>
<dbReference type="InterPro" id="IPR033136">
    <property type="entry name" value="DNA_ligase_CS"/>
</dbReference>
<dbReference type="InterPro" id="IPR013840">
    <property type="entry name" value="DNAligase_N"/>
</dbReference>
<evidence type="ECO:0000256" key="14">
    <source>
        <dbReference type="ARBA" id="ARBA00060881"/>
    </source>
</evidence>
<dbReference type="SMART" id="SM00292">
    <property type="entry name" value="BRCT"/>
    <property type="match status" value="1"/>
</dbReference>
<evidence type="ECO:0000256" key="8">
    <source>
        <dbReference type="ARBA" id="ARBA00022833"/>
    </source>
</evidence>
<dbReference type="HAMAP" id="MF_01588">
    <property type="entry name" value="DNA_ligase_A"/>
    <property type="match status" value="1"/>
</dbReference>
<dbReference type="FunFam" id="2.40.50.140:FF:000012">
    <property type="entry name" value="DNA ligase"/>
    <property type="match status" value="1"/>
</dbReference>
<dbReference type="Gene3D" id="3.40.50.10190">
    <property type="entry name" value="BRCT domain"/>
    <property type="match status" value="1"/>
</dbReference>
<comment type="caution">
    <text evidence="18">The sequence shown here is derived from an EMBL/GenBank/DDBJ whole genome shotgun (WGS) entry which is preliminary data.</text>
</comment>
<keyword evidence="10 15" id="KW-0520">NAD</keyword>
<evidence type="ECO:0000256" key="7">
    <source>
        <dbReference type="ARBA" id="ARBA00022763"/>
    </source>
</evidence>
<dbReference type="GO" id="GO:0005829">
    <property type="term" value="C:cytosol"/>
    <property type="evidence" value="ECO:0007669"/>
    <property type="project" value="TreeGrafter"/>
</dbReference>
<dbReference type="CDD" id="cd17748">
    <property type="entry name" value="BRCT_DNA_ligase_like"/>
    <property type="match status" value="1"/>
</dbReference>
<feature type="binding site" evidence="15">
    <location>
        <begin position="78"/>
        <end position="79"/>
    </location>
    <ligand>
        <name>NAD(+)</name>
        <dbReference type="ChEBI" id="CHEBI:57540"/>
    </ligand>
</feature>
<organism evidence="18 19">
    <name type="scientific">Streptococcus mitis</name>
    <dbReference type="NCBI Taxonomy" id="28037"/>
    <lineage>
        <taxon>Bacteria</taxon>
        <taxon>Bacillati</taxon>
        <taxon>Bacillota</taxon>
        <taxon>Bacilli</taxon>
        <taxon>Lactobacillales</taxon>
        <taxon>Streptococcaceae</taxon>
        <taxon>Streptococcus</taxon>
        <taxon>Streptococcus mitis group</taxon>
    </lineage>
</organism>
<comment type="catalytic activity">
    <reaction evidence="13 15 16">
        <text>NAD(+) + (deoxyribonucleotide)n-3'-hydroxyl + 5'-phospho-(deoxyribonucleotide)m = (deoxyribonucleotide)n+m + AMP + beta-nicotinamide D-nucleotide.</text>
        <dbReference type="EC" id="6.5.1.2"/>
    </reaction>
</comment>
<dbReference type="PROSITE" id="PS50172">
    <property type="entry name" value="BRCT"/>
    <property type="match status" value="1"/>
</dbReference>
<dbReference type="PROSITE" id="PS01056">
    <property type="entry name" value="DNA_LIGASE_N2"/>
    <property type="match status" value="1"/>
</dbReference>
<evidence type="ECO:0000256" key="5">
    <source>
        <dbReference type="ARBA" id="ARBA00022705"/>
    </source>
</evidence>
<feature type="binding site" evidence="15">
    <location>
        <position position="278"/>
    </location>
    <ligand>
        <name>NAD(+)</name>
        <dbReference type="ChEBI" id="CHEBI:57540"/>
    </ligand>
</feature>
<dbReference type="SMART" id="SM00532">
    <property type="entry name" value="LIGANc"/>
    <property type="match status" value="1"/>
</dbReference>
<evidence type="ECO:0000256" key="4">
    <source>
        <dbReference type="ARBA" id="ARBA00022598"/>
    </source>
</evidence>
<dbReference type="Proteomes" id="UP000193206">
    <property type="component" value="Unassembled WGS sequence"/>
</dbReference>
<dbReference type="Pfam" id="PF12826">
    <property type="entry name" value="HHH_2"/>
    <property type="match status" value="1"/>
</dbReference>
<dbReference type="FunFam" id="1.10.150.20:FF:000006">
    <property type="entry name" value="DNA ligase"/>
    <property type="match status" value="1"/>
</dbReference>
<keyword evidence="8 15" id="KW-0862">Zinc</keyword>
<dbReference type="InterPro" id="IPR012340">
    <property type="entry name" value="NA-bd_OB-fold"/>
</dbReference>
<keyword evidence="9 15" id="KW-0460">Magnesium</keyword>
<keyword evidence="6 15" id="KW-0479">Metal-binding</keyword>
<evidence type="ECO:0000256" key="16">
    <source>
        <dbReference type="RuleBase" id="RU000618"/>
    </source>
</evidence>
<dbReference type="SUPFAM" id="SSF52113">
    <property type="entry name" value="BRCT domain"/>
    <property type="match status" value="1"/>
</dbReference>
<evidence type="ECO:0000313" key="18">
    <source>
        <dbReference type="EMBL" id="ORP07651.1"/>
    </source>
</evidence>
<comment type="cofactor">
    <cofactor evidence="15">
        <name>Mg(2+)</name>
        <dbReference type="ChEBI" id="CHEBI:18420"/>
    </cofactor>
    <cofactor evidence="15">
        <name>Mn(2+)</name>
        <dbReference type="ChEBI" id="CHEBI:29035"/>
    </cofactor>
</comment>
<comment type="similarity">
    <text evidence="14 15">Belongs to the NAD-dependent DNA ligase family. LigA subfamily.</text>
</comment>
<feature type="active site" description="N6-AMP-lysine intermediate" evidence="15">
    <location>
        <position position="109"/>
    </location>
</feature>
<dbReference type="GO" id="GO:0006260">
    <property type="term" value="P:DNA replication"/>
    <property type="evidence" value="ECO:0007669"/>
    <property type="project" value="UniProtKB-KW"/>
</dbReference>
<feature type="binding site" evidence="15">
    <location>
        <begin position="29"/>
        <end position="33"/>
    </location>
    <ligand>
        <name>NAD(+)</name>
        <dbReference type="ChEBI" id="CHEBI:57540"/>
    </ligand>
</feature>
<evidence type="ECO:0000256" key="3">
    <source>
        <dbReference type="ARBA" id="ARBA00013308"/>
    </source>
</evidence>
<evidence type="ECO:0000256" key="15">
    <source>
        <dbReference type="HAMAP-Rule" id="MF_01588"/>
    </source>
</evidence>
<dbReference type="Pfam" id="PF01653">
    <property type="entry name" value="DNA_ligase_aden"/>
    <property type="match status" value="1"/>
</dbReference>
<dbReference type="InterPro" id="IPR041663">
    <property type="entry name" value="DisA/LigA_HHH"/>
</dbReference>
<dbReference type="FunFam" id="1.10.287.610:FF:000002">
    <property type="entry name" value="DNA ligase"/>
    <property type="match status" value="1"/>
</dbReference>
<keyword evidence="4 15" id="KW-0436">Ligase</keyword>
<feature type="binding site" evidence="15">
    <location>
        <position position="398"/>
    </location>
    <ligand>
        <name>Zn(2+)</name>
        <dbReference type="ChEBI" id="CHEBI:29105"/>
    </ligand>
</feature>
<dbReference type="InterPro" id="IPR036420">
    <property type="entry name" value="BRCT_dom_sf"/>
</dbReference>
<evidence type="ECO:0000256" key="13">
    <source>
        <dbReference type="ARBA" id="ARBA00034005"/>
    </source>
</evidence>
<dbReference type="Gene3D" id="1.10.287.610">
    <property type="entry name" value="Helix hairpin bin"/>
    <property type="match status" value="1"/>
</dbReference>
<evidence type="ECO:0000256" key="9">
    <source>
        <dbReference type="ARBA" id="ARBA00022842"/>
    </source>
</evidence>
<feature type="binding site" evidence="15">
    <location>
        <position position="130"/>
    </location>
    <ligand>
        <name>NAD(+)</name>
        <dbReference type="ChEBI" id="CHEBI:57540"/>
    </ligand>
</feature>
<protein>
    <recommendedName>
        <fullName evidence="3 15">DNA ligase</fullName>
        <ecNumber evidence="2 15">6.5.1.2</ecNumber>
    </recommendedName>
    <alternativeName>
        <fullName evidence="15">Polydeoxyribonucleotide synthase [NAD(+)]</fullName>
    </alternativeName>
</protein>
<dbReference type="SUPFAM" id="SSF50249">
    <property type="entry name" value="Nucleic acid-binding proteins"/>
    <property type="match status" value="1"/>
</dbReference>
<dbReference type="EMBL" id="NCVN01000013">
    <property type="protein sequence ID" value="ORP07651.1"/>
    <property type="molecule type" value="Genomic_DNA"/>
</dbReference>
<dbReference type="InterPro" id="IPR001679">
    <property type="entry name" value="DNA_ligase"/>
</dbReference>
<dbReference type="NCBIfam" id="TIGR00575">
    <property type="entry name" value="dnlj"/>
    <property type="match status" value="1"/>
</dbReference>
<keyword evidence="11 15" id="KW-0234">DNA repair</keyword>
<dbReference type="InterPro" id="IPR004149">
    <property type="entry name" value="Znf_DNAligase_C4"/>
</dbReference>
<dbReference type="PANTHER" id="PTHR23389">
    <property type="entry name" value="CHROMOSOME TRANSMISSION FIDELITY FACTOR 18"/>
    <property type="match status" value="1"/>
</dbReference>
<keyword evidence="12 15" id="KW-0464">Manganese</keyword>
<evidence type="ECO:0000256" key="1">
    <source>
        <dbReference type="ARBA" id="ARBA00004067"/>
    </source>
</evidence>
<dbReference type="PIRSF" id="PIRSF001604">
    <property type="entry name" value="LigA"/>
    <property type="match status" value="1"/>
</dbReference>
<dbReference type="InterPro" id="IPR018239">
    <property type="entry name" value="DNA_ligase_AS"/>
</dbReference>
<dbReference type="GO" id="GO:0006281">
    <property type="term" value="P:DNA repair"/>
    <property type="evidence" value="ECO:0007669"/>
    <property type="project" value="UniProtKB-KW"/>
</dbReference>
<dbReference type="FunFam" id="3.30.470.30:FF:000001">
    <property type="entry name" value="DNA ligase"/>
    <property type="match status" value="1"/>
</dbReference>
<dbReference type="InterPro" id="IPR001357">
    <property type="entry name" value="BRCT_dom"/>
</dbReference>
<dbReference type="Pfam" id="PF14520">
    <property type="entry name" value="HHH_5"/>
    <property type="match status" value="1"/>
</dbReference>
<evidence type="ECO:0000256" key="10">
    <source>
        <dbReference type="ARBA" id="ARBA00023027"/>
    </source>
</evidence>
<dbReference type="Pfam" id="PF03120">
    <property type="entry name" value="OB_DNA_ligase"/>
    <property type="match status" value="1"/>
</dbReference>
<evidence type="ECO:0000256" key="6">
    <source>
        <dbReference type="ARBA" id="ARBA00022723"/>
    </source>
</evidence>
<feature type="binding site" evidence="15">
    <location>
        <position position="107"/>
    </location>
    <ligand>
        <name>NAD(+)</name>
        <dbReference type="ChEBI" id="CHEBI:57540"/>
    </ligand>
</feature>
<dbReference type="InterPro" id="IPR013839">
    <property type="entry name" value="DNAligase_adenylation"/>
</dbReference>
<keyword evidence="5 15" id="KW-0235">DNA replication</keyword>
<dbReference type="Pfam" id="PF00533">
    <property type="entry name" value="BRCT"/>
    <property type="match status" value="1"/>
</dbReference>
<evidence type="ECO:0000259" key="17">
    <source>
        <dbReference type="PROSITE" id="PS50172"/>
    </source>
</evidence>
<dbReference type="GO" id="GO:0003911">
    <property type="term" value="F:DNA ligase (NAD+) activity"/>
    <property type="evidence" value="ECO:0007669"/>
    <property type="project" value="UniProtKB-UniRule"/>
</dbReference>
<sequence>MNKRMNELVALLNRYATEYYTSDNPSVSDSEYDRLYRELVELETAYPDQVLADSPTHRVGGKVLDGFEKYSHQYPLYSLQDAFSREELEAFDARVRKEVAHPTYICELKIDGLSISLTYEKGILVVGATRGDGSVGENITENLKRVKDIPLTLPEELDITVRGECYMPRASFDQVNQARQENGEPEFANPRNAAAGTLRQLDTAVVAKRNLATFLYQEASPSTRDSQEKVLKHLEQLGFVVNPKRILAENIDEIWDFIQKVGQERENLPYDIDGVVIKVNDLASQEELGFTVKAPKWAVAYKFPAEEKEAKLLSVDWTVGRTGVVTPTANLTPVQLAGTTVSRATLHNVDYIAEKDIRKDDTVIVYKAGDIIPAVLRVVESKRVSEEKLDIPSHCPSCDSHLLHFEDEVALRCINPRCPAQIMEGLIHFASRDTMNITGLGPSIVEKLFAANLVKDVADIYRLKEEDFLLLEGVKEKSAAKLYQAIQASKENSAEKLLFGLGIRHVGSKASQLLLQHFHSIENLAQADSDEVASIESLGSVIAKSLQTYFATEGSEILLKELKEAGVNLDYKGQTVVADAALSGLTVVLTGKLERLKRSEAKNKLESLGAKVTGSVSKKTDLVVAGADAGSKLQKAQELGIEVRDEAWLESL</sequence>